<keyword evidence="3 9" id="KW-0812">Transmembrane</keyword>
<evidence type="ECO:0000313" key="11">
    <source>
        <dbReference type="Proteomes" id="UP000472261"/>
    </source>
</evidence>
<name>A0A669QGN9_PHACC</name>
<evidence type="ECO:0000256" key="5">
    <source>
        <dbReference type="ARBA" id="ARBA00022989"/>
    </source>
</evidence>
<dbReference type="PANTHER" id="PTHR12226">
    <property type="entry name" value="MANNOSE-P-DOLICHOL UTILIZATION DEFECT 1 LEC35 -RELATED"/>
    <property type="match status" value="1"/>
</dbReference>
<evidence type="ECO:0000256" key="1">
    <source>
        <dbReference type="ARBA" id="ARBA00004141"/>
    </source>
</evidence>
<accession>A0A669QGN9</accession>
<evidence type="ECO:0000256" key="6">
    <source>
        <dbReference type="ARBA" id="ARBA00023136"/>
    </source>
</evidence>
<feature type="compositionally biased region" description="Pro residues" evidence="8">
    <location>
        <begin position="137"/>
        <end position="178"/>
    </location>
</feature>
<dbReference type="FunFam" id="1.20.1280.290:FF:000006">
    <property type="entry name" value="mannose-P-dolichol utilization defect 1 protein"/>
    <property type="match status" value="1"/>
</dbReference>
<evidence type="ECO:0000256" key="7">
    <source>
        <dbReference type="ARBA" id="ARBA00038475"/>
    </source>
</evidence>
<dbReference type="AlphaFoldDB" id="A0A669QGN9"/>
<evidence type="ECO:0000313" key="10">
    <source>
        <dbReference type="Ensembl" id="ENSPCLP00000020042.1"/>
    </source>
</evidence>
<dbReference type="Pfam" id="PF04193">
    <property type="entry name" value="PQ-loop"/>
    <property type="match status" value="1"/>
</dbReference>
<feature type="region of interest" description="Disordered" evidence="8">
    <location>
        <begin position="132"/>
        <end position="184"/>
    </location>
</feature>
<dbReference type="Proteomes" id="UP000472261">
    <property type="component" value="Unplaced"/>
</dbReference>
<reference evidence="10" key="2">
    <citation type="submission" date="2025-09" db="UniProtKB">
        <authorList>
            <consortium name="Ensembl"/>
        </authorList>
    </citation>
    <scope>IDENTIFICATION</scope>
</reference>
<comment type="subcellular location">
    <subcellularLocation>
        <location evidence="1">Membrane</location>
        <topology evidence="1">Multi-pass membrane protein</topology>
    </subcellularLocation>
</comment>
<dbReference type="GO" id="GO:0016020">
    <property type="term" value="C:membrane"/>
    <property type="evidence" value="ECO:0007669"/>
    <property type="project" value="UniProtKB-SubCell"/>
</dbReference>
<comment type="similarity">
    <text evidence="7">Belongs to the MPDU1 (TC 2.A.43.3) family.</text>
</comment>
<feature type="transmembrane region" description="Helical" evidence="9">
    <location>
        <begin position="65"/>
        <end position="87"/>
    </location>
</feature>
<dbReference type="Ensembl" id="ENSPCLT00000027285.1">
    <property type="protein sequence ID" value="ENSPCLP00000020042.1"/>
    <property type="gene ID" value="ENSPCLG00000017216.1"/>
</dbReference>
<feature type="transmembrane region" description="Helical" evidence="9">
    <location>
        <begin position="93"/>
        <end position="116"/>
    </location>
</feature>
<dbReference type="Gene3D" id="1.20.1280.290">
    <property type="match status" value="1"/>
</dbReference>
<keyword evidence="5 9" id="KW-1133">Transmembrane helix</keyword>
<dbReference type="GO" id="GO:0009312">
    <property type="term" value="P:oligosaccharide biosynthetic process"/>
    <property type="evidence" value="ECO:0007669"/>
    <property type="project" value="TreeGrafter"/>
</dbReference>
<dbReference type="InterPro" id="IPR016817">
    <property type="entry name" value="MannP-dilichol_defect-1"/>
</dbReference>
<organism evidence="10 11">
    <name type="scientific">Phasianus colchicus</name>
    <name type="common">Common pheasant</name>
    <dbReference type="NCBI Taxonomy" id="9054"/>
    <lineage>
        <taxon>Eukaryota</taxon>
        <taxon>Metazoa</taxon>
        <taxon>Chordata</taxon>
        <taxon>Craniata</taxon>
        <taxon>Vertebrata</taxon>
        <taxon>Euteleostomi</taxon>
        <taxon>Archelosauria</taxon>
        <taxon>Archosauria</taxon>
        <taxon>Dinosauria</taxon>
        <taxon>Saurischia</taxon>
        <taxon>Theropoda</taxon>
        <taxon>Coelurosauria</taxon>
        <taxon>Aves</taxon>
        <taxon>Neognathae</taxon>
        <taxon>Galloanserae</taxon>
        <taxon>Galliformes</taxon>
        <taxon>Phasianidae</taxon>
        <taxon>Phasianinae</taxon>
        <taxon>Phasianus</taxon>
    </lineage>
</organism>
<protein>
    <submittedName>
        <fullName evidence="10">Uncharacterized protein</fullName>
    </submittedName>
</protein>
<proteinExistence type="inferred from homology"/>
<keyword evidence="11" id="KW-1185">Reference proteome</keyword>
<evidence type="ECO:0000256" key="3">
    <source>
        <dbReference type="ARBA" id="ARBA00022692"/>
    </source>
</evidence>
<evidence type="ECO:0000256" key="2">
    <source>
        <dbReference type="ARBA" id="ARBA00022448"/>
    </source>
</evidence>
<reference evidence="10" key="1">
    <citation type="submission" date="2025-08" db="UniProtKB">
        <authorList>
            <consortium name="Ensembl"/>
        </authorList>
    </citation>
    <scope>IDENTIFICATION</scope>
</reference>
<keyword evidence="6 9" id="KW-0472">Membrane</keyword>
<keyword evidence="4" id="KW-0677">Repeat</keyword>
<evidence type="ECO:0000256" key="9">
    <source>
        <dbReference type="SAM" id="Phobius"/>
    </source>
</evidence>
<keyword evidence="2" id="KW-0813">Transport</keyword>
<dbReference type="PANTHER" id="PTHR12226:SF2">
    <property type="entry name" value="MANNOSE-P-DOLICHOL UTILIZATION DEFECT 1 PROTEIN"/>
    <property type="match status" value="1"/>
</dbReference>
<evidence type="ECO:0000256" key="4">
    <source>
        <dbReference type="ARBA" id="ARBA00022737"/>
    </source>
</evidence>
<dbReference type="InterPro" id="IPR006603">
    <property type="entry name" value="PQ-loop_rpt"/>
</dbReference>
<evidence type="ECO:0000256" key="8">
    <source>
        <dbReference type="SAM" id="MobiDB-lite"/>
    </source>
</evidence>
<sequence>SPEDAMEALRALLVPALLPEICFEAMRERPLHGAGARREGAGGAETGSGVKLPQLLKIYGARSGAGLSLGAVGLELLALGGSVAYSVGHGFPFSAWGEALFLLLQTLAIGFLILHYGGRTAGVPHKCPLPHVSSAPQVPPTPQVPTPPSAPSPTTSPTPQVSPSPTNVPRPTSAPSPPSISQMP</sequence>